<evidence type="ECO:0000256" key="1">
    <source>
        <dbReference type="SAM" id="MobiDB-lite"/>
    </source>
</evidence>
<reference evidence="2 3" key="1">
    <citation type="submission" date="2024-04" db="EMBL/GenBank/DDBJ databases">
        <title>Phyllosticta paracitricarpa is synonymous to the EU quarantine fungus P. citricarpa based on phylogenomic analyses.</title>
        <authorList>
            <consortium name="Lawrence Berkeley National Laboratory"/>
            <person name="Van Ingen-Buijs V.A."/>
            <person name="Van Westerhoven A.C."/>
            <person name="Haridas S."/>
            <person name="Skiadas P."/>
            <person name="Martin F."/>
            <person name="Groenewald J.Z."/>
            <person name="Crous P.W."/>
            <person name="Seidl M.F."/>
        </authorList>
    </citation>
    <scope>NUCLEOTIDE SEQUENCE [LARGE SCALE GENOMIC DNA]</scope>
    <source>
        <strain evidence="2 3">CBS 123374</strain>
    </source>
</reference>
<feature type="compositionally biased region" description="Pro residues" evidence="1">
    <location>
        <begin position="112"/>
        <end position="123"/>
    </location>
</feature>
<keyword evidence="3" id="KW-1185">Reference proteome</keyword>
<evidence type="ECO:0000313" key="2">
    <source>
        <dbReference type="EMBL" id="KAK8237734.1"/>
    </source>
</evidence>
<sequence length="251" mass="27180">MIGWLHRGLVVTPVIATHDQEVVGEMQRGDFVQMRWMRRTGSGGRGAVAMLLLNDSIFPAQLAGVDGGPPGSSRQYLTKRCRSRDSPRPPSYPTTRLSTTTTSTRSIGYPRPTSPRPAGPPSLPHFHSYPALFPLPCKYRRHSSTLTPSNLAGICLFAAQLDVHAHLPSLLLLVNLTSPWLARPVRVPATTTAYPRRVQPHCSSCATGGTTLLPLSTQRHHRVSGPIAALRAPAGSKKITTRPPATPRPCS</sequence>
<accession>A0ABR1YSB1</accession>
<protein>
    <submittedName>
        <fullName evidence="2">Uncharacterized protein</fullName>
    </submittedName>
</protein>
<comment type="caution">
    <text evidence="2">The sequence shown here is derived from an EMBL/GenBank/DDBJ whole genome shotgun (WGS) entry which is preliminary data.</text>
</comment>
<name>A0ABR1YSB1_9PEZI</name>
<feature type="region of interest" description="Disordered" evidence="1">
    <location>
        <begin position="232"/>
        <end position="251"/>
    </location>
</feature>
<organism evidence="2 3">
    <name type="scientific">Phyllosticta capitalensis</name>
    <dbReference type="NCBI Taxonomy" id="121624"/>
    <lineage>
        <taxon>Eukaryota</taxon>
        <taxon>Fungi</taxon>
        <taxon>Dikarya</taxon>
        <taxon>Ascomycota</taxon>
        <taxon>Pezizomycotina</taxon>
        <taxon>Dothideomycetes</taxon>
        <taxon>Dothideomycetes incertae sedis</taxon>
        <taxon>Botryosphaeriales</taxon>
        <taxon>Phyllostictaceae</taxon>
        <taxon>Phyllosticta</taxon>
    </lineage>
</organism>
<gene>
    <name evidence="2" type="ORF">HDK90DRAFT_202507</name>
</gene>
<dbReference type="EMBL" id="JBBWRZ010000004">
    <property type="protein sequence ID" value="KAK8237734.1"/>
    <property type="molecule type" value="Genomic_DNA"/>
</dbReference>
<feature type="compositionally biased region" description="Low complexity" evidence="1">
    <location>
        <begin position="93"/>
        <end position="106"/>
    </location>
</feature>
<evidence type="ECO:0000313" key="3">
    <source>
        <dbReference type="Proteomes" id="UP001492380"/>
    </source>
</evidence>
<feature type="region of interest" description="Disordered" evidence="1">
    <location>
        <begin position="63"/>
        <end position="123"/>
    </location>
</feature>
<dbReference type="Proteomes" id="UP001492380">
    <property type="component" value="Unassembled WGS sequence"/>
</dbReference>
<proteinExistence type="predicted"/>